<sequence length="361" mass="36997">MRRGAQPRTVRPGVAARSPGRQRFPRGCRRRRAPGAGRQPRAGRRPRPRAGRPVARAARRDPVPGGGVPAVELQQRGVQRCRARRPIPGGSVTVPTSTSQAPPPRTGKLGGAVASEWTKLRSVRSTWICLAGAAALAAAYSLIMAASARSLQSAGGPNTAITSALDNATTGVLFVADIAVVTLAAMVITTEYATRTILPTLQAVPLRRRVLLAKSLVLLPILFVSGVLLTGIGVAAGSVVLGEFADPLEPAGVLGRAVAVGAYLALSGVLVVGLGAVVRHVAGTIAVSIVVVFGVPMMLQVTSIPLLVSAAELFPGPAGMVLAGVADFNAYGPLTALLVLIGWAVAGYAIGFAALRARDAL</sequence>
<evidence type="ECO:0000256" key="2">
    <source>
        <dbReference type="SAM" id="Phobius"/>
    </source>
</evidence>
<keyword evidence="2" id="KW-1133">Transmembrane helix</keyword>
<name>A0A5M7BTR9_SACHI</name>
<evidence type="ECO:0000256" key="1">
    <source>
        <dbReference type="SAM" id="MobiDB-lite"/>
    </source>
</evidence>
<organism evidence="3 4">
    <name type="scientific">Saccharopolyspora hirsuta</name>
    <dbReference type="NCBI Taxonomy" id="1837"/>
    <lineage>
        <taxon>Bacteria</taxon>
        <taxon>Bacillati</taxon>
        <taxon>Actinomycetota</taxon>
        <taxon>Actinomycetes</taxon>
        <taxon>Pseudonocardiales</taxon>
        <taxon>Pseudonocardiaceae</taxon>
        <taxon>Saccharopolyspora</taxon>
    </lineage>
</organism>
<accession>A0A5M7BTR9</accession>
<feature type="transmembrane region" description="Helical" evidence="2">
    <location>
        <begin position="168"/>
        <end position="188"/>
    </location>
</feature>
<dbReference type="Proteomes" id="UP000323946">
    <property type="component" value="Unassembled WGS sequence"/>
</dbReference>
<feature type="transmembrane region" description="Helical" evidence="2">
    <location>
        <begin position="216"/>
        <end position="241"/>
    </location>
</feature>
<keyword evidence="2" id="KW-0472">Membrane</keyword>
<keyword evidence="2" id="KW-0812">Transmembrane</keyword>
<feature type="transmembrane region" description="Helical" evidence="2">
    <location>
        <begin position="127"/>
        <end position="148"/>
    </location>
</feature>
<evidence type="ECO:0000313" key="3">
    <source>
        <dbReference type="EMBL" id="KAA5830624.1"/>
    </source>
</evidence>
<dbReference type="OrthoDB" id="3432393at2"/>
<reference evidence="3 4" key="1">
    <citation type="submission" date="2019-09" db="EMBL/GenBank/DDBJ databases">
        <title>Draft genome sequence of the thermophilic Saccharopolyspora hirsuta VKM Ac-666T.</title>
        <authorList>
            <person name="Lobastova T.G."/>
            <person name="Fokina V."/>
            <person name="Bragin E.Y."/>
            <person name="Shtratnikova V.Y."/>
            <person name="Starodumova I.P."/>
            <person name="Tarlachkov S.V."/>
            <person name="Donova M.V."/>
        </authorList>
    </citation>
    <scope>NUCLEOTIDE SEQUENCE [LARGE SCALE GENOMIC DNA]</scope>
    <source>
        <strain evidence="3 4">VKM Ac-666</strain>
    </source>
</reference>
<feature type="transmembrane region" description="Helical" evidence="2">
    <location>
        <begin position="330"/>
        <end position="355"/>
    </location>
</feature>
<feature type="compositionally biased region" description="Basic residues" evidence="1">
    <location>
        <begin position="41"/>
        <end position="50"/>
    </location>
</feature>
<keyword evidence="4" id="KW-1185">Reference proteome</keyword>
<feature type="transmembrane region" description="Helical" evidence="2">
    <location>
        <begin position="253"/>
        <end position="278"/>
    </location>
</feature>
<evidence type="ECO:0008006" key="5">
    <source>
        <dbReference type="Google" id="ProtNLM"/>
    </source>
</evidence>
<dbReference type="AlphaFoldDB" id="A0A5M7BTR9"/>
<proteinExistence type="predicted"/>
<dbReference type="Pfam" id="PF12730">
    <property type="entry name" value="ABC2_membrane_4"/>
    <property type="match status" value="1"/>
</dbReference>
<protein>
    <recommendedName>
        <fullName evidence="5">ABC transporter permease</fullName>
    </recommendedName>
</protein>
<feature type="compositionally biased region" description="Basic residues" evidence="1">
    <location>
        <begin position="23"/>
        <end position="33"/>
    </location>
</feature>
<evidence type="ECO:0000313" key="4">
    <source>
        <dbReference type="Proteomes" id="UP000323946"/>
    </source>
</evidence>
<feature type="region of interest" description="Disordered" evidence="1">
    <location>
        <begin position="1"/>
        <end position="110"/>
    </location>
</feature>
<dbReference type="EMBL" id="VWPH01000010">
    <property type="protein sequence ID" value="KAA5830624.1"/>
    <property type="molecule type" value="Genomic_DNA"/>
</dbReference>
<comment type="caution">
    <text evidence="3">The sequence shown here is derived from an EMBL/GenBank/DDBJ whole genome shotgun (WGS) entry which is preliminary data.</text>
</comment>
<gene>
    <name evidence="3" type="ORF">F1721_22475</name>
</gene>
<feature type="transmembrane region" description="Helical" evidence="2">
    <location>
        <begin position="285"/>
        <end position="310"/>
    </location>
</feature>